<sequence>MANKKRRRPRQRRRRPSSKKNIVQTGQLTSYGLLFLLILLIGAALAVFNYAREPDVPTYRNENTSRQHREFINKLLPETMRVKQTYNILPSITLAQAILESDWGQSELAAKYYNLFGVKAEPDQPNVELQTTEFTNGTPSLVKGRFRVYQNWDESIAAHAKLLAYGTDWNREQYKNVVQTDDYQAAALALSQSGYATDPSYSQKIINIIQKYHLDQYDQMAMKEKTR</sequence>
<protein>
    <submittedName>
        <fullName evidence="5">Exoglucosaminidase</fullName>
    </submittedName>
</protein>
<dbReference type="InterPro" id="IPR051056">
    <property type="entry name" value="Glycosyl_Hydrolase_73"/>
</dbReference>
<accession>A0A0R2CHQ5</accession>
<dbReference type="Gene3D" id="4.10.80.30">
    <property type="entry name" value="DNA polymerase, domain 6"/>
    <property type="match status" value="1"/>
</dbReference>
<dbReference type="InterPro" id="IPR002901">
    <property type="entry name" value="MGlyc_endo_b_GlcNAc-like_dom"/>
</dbReference>
<dbReference type="SMART" id="SM00047">
    <property type="entry name" value="LYZ2"/>
    <property type="match status" value="1"/>
</dbReference>
<dbReference type="PATRIC" id="fig|1423745.4.peg.1191"/>
<comment type="similarity">
    <text evidence="1">Belongs to the glycosyl hydrolase 73 family.</text>
</comment>
<reference evidence="5 6" key="1">
    <citation type="journal article" date="2015" name="Genome Announc.">
        <title>Expanding the biotechnology potential of lactobacilli through comparative genomics of 213 strains and associated genera.</title>
        <authorList>
            <person name="Sun Z."/>
            <person name="Harris H.M."/>
            <person name="McCann A."/>
            <person name="Guo C."/>
            <person name="Argimon S."/>
            <person name="Zhang W."/>
            <person name="Yang X."/>
            <person name="Jeffery I.B."/>
            <person name="Cooney J.C."/>
            <person name="Kagawa T.F."/>
            <person name="Liu W."/>
            <person name="Song Y."/>
            <person name="Salvetti E."/>
            <person name="Wrobel A."/>
            <person name="Rasinkangas P."/>
            <person name="Parkhill J."/>
            <person name="Rea M.C."/>
            <person name="O'Sullivan O."/>
            <person name="Ritari J."/>
            <person name="Douillard F.P."/>
            <person name="Paul Ross R."/>
            <person name="Yang R."/>
            <person name="Briner A.E."/>
            <person name="Felis G.E."/>
            <person name="de Vos W.M."/>
            <person name="Barrangou R."/>
            <person name="Klaenhammer T.R."/>
            <person name="Caufield P.W."/>
            <person name="Cui Y."/>
            <person name="Zhang H."/>
            <person name="O'Toole P.W."/>
        </authorList>
    </citation>
    <scope>NUCLEOTIDE SEQUENCE [LARGE SCALE GENOMIC DNA]</scope>
    <source>
        <strain evidence="5 6">DSM 22689</strain>
    </source>
</reference>
<dbReference type="AlphaFoldDB" id="A0A0R2CHQ5"/>
<evidence type="ECO:0000256" key="2">
    <source>
        <dbReference type="ARBA" id="ARBA00022801"/>
    </source>
</evidence>
<evidence type="ECO:0000256" key="3">
    <source>
        <dbReference type="SAM" id="MobiDB-lite"/>
    </source>
</evidence>
<evidence type="ECO:0000313" key="5">
    <source>
        <dbReference type="EMBL" id="KRM91197.1"/>
    </source>
</evidence>
<proteinExistence type="inferred from homology"/>
<dbReference type="PANTHER" id="PTHR33308:SF10">
    <property type="entry name" value="EXO-GLUCOSAMINIDASE LYTG"/>
    <property type="match status" value="1"/>
</dbReference>
<dbReference type="Proteomes" id="UP000051586">
    <property type="component" value="Unassembled WGS sequence"/>
</dbReference>
<dbReference type="PANTHER" id="PTHR33308">
    <property type="entry name" value="PEPTIDOGLYCAN HYDROLASE FLGJ"/>
    <property type="match status" value="1"/>
</dbReference>
<evidence type="ECO:0000256" key="1">
    <source>
        <dbReference type="ARBA" id="ARBA00010266"/>
    </source>
</evidence>
<dbReference type="RefSeq" id="WP_009166671.1">
    <property type="nucleotide sequence ID" value="NZ_AYZI01000007.1"/>
</dbReference>
<name>A0A0R2CHQ5_9LACO</name>
<organism evidence="5 6">
    <name type="scientific">Fructilactobacillus florum DSM 22689 = JCM 16035</name>
    <dbReference type="NCBI Taxonomy" id="1423745"/>
    <lineage>
        <taxon>Bacteria</taxon>
        <taxon>Bacillati</taxon>
        <taxon>Bacillota</taxon>
        <taxon>Bacilli</taxon>
        <taxon>Lactobacillales</taxon>
        <taxon>Lactobacillaceae</taxon>
        <taxon>Fructilactobacillus</taxon>
    </lineage>
</organism>
<dbReference type="STRING" id="1423745.GCA_001311215_00883"/>
<feature type="region of interest" description="Disordered" evidence="3">
    <location>
        <begin position="1"/>
        <end position="22"/>
    </location>
</feature>
<dbReference type="EMBL" id="AYZI01000007">
    <property type="protein sequence ID" value="KRM91197.1"/>
    <property type="molecule type" value="Genomic_DNA"/>
</dbReference>
<comment type="caution">
    <text evidence="5">The sequence shown here is derived from an EMBL/GenBank/DDBJ whole genome shotgun (WGS) entry which is preliminary data.</text>
</comment>
<evidence type="ECO:0000259" key="4">
    <source>
        <dbReference type="SMART" id="SM00047"/>
    </source>
</evidence>
<dbReference type="Pfam" id="PF01832">
    <property type="entry name" value="Glucosaminidase"/>
    <property type="match status" value="1"/>
</dbReference>
<feature type="compositionally biased region" description="Basic residues" evidence="3">
    <location>
        <begin position="1"/>
        <end position="18"/>
    </location>
</feature>
<dbReference type="GO" id="GO:0004040">
    <property type="term" value="F:amidase activity"/>
    <property type="evidence" value="ECO:0007669"/>
    <property type="project" value="InterPro"/>
</dbReference>
<dbReference type="PRINTS" id="PR01002">
    <property type="entry name" value="FLGFLGJ"/>
</dbReference>
<gene>
    <name evidence="5" type="ORF">FC87_GL001126</name>
</gene>
<evidence type="ECO:0000313" key="6">
    <source>
        <dbReference type="Proteomes" id="UP000051586"/>
    </source>
</evidence>
<keyword evidence="2" id="KW-0378">Hydrolase</keyword>
<feature type="domain" description="Mannosyl-glycoprotein endo-beta-N-acetylglucosamidase-like" evidence="4">
    <location>
        <begin position="61"/>
        <end position="218"/>
    </location>
</feature>
<dbReference type="Gene3D" id="1.10.530.10">
    <property type="match status" value="1"/>
</dbReference>